<evidence type="ECO:0000256" key="2">
    <source>
        <dbReference type="ARBA" id="ARBA00011881"/>
    </source>
</evidence>
<proteinExistence type="inferred from homology"/>
<dbReference type="InterPro" id="IPR049449">
    <property type="entry name" value="TesB_ACOT8-like_N"/>
</dbReference>
<dbReference type="PANTHER" id="PTHR11066:SF34">
    <property type="entry name" value="ACYL-COENZYME A THIOESTERASE 8"/>
    <property type="match status" value="1"/>
</dbReference>
<evidence type="ECO:0000256" key="1">
    <source>
        <dbReference type="ARBA" id="ARBA00006538"/>
    </source>
</evidence>
<organism evidence="11 12">
    <name type="scientific">Candidatus Endonucleibacter bathymodioli</name>
    <dbReference type="NCBI Taxonomy" id="539814"/>
    <lineage>
        <taxon>Bacteria</taxon>
        <taxon>Pseudomonadati</taxon>
        <taxon>Pseudomonadota</taxon>
        <taxon>Gammaproteobacteria</taxon>
        <taxon>Oceanospirillales</taxon>
        <taxon>Endozoicomonadaceae</taxon>
        <taxon>Candidatus Endonucleibacter</taxon>
    </lineage>
</organism>
<dbReference type="Proteomes" id="UP001178148">
    <property type="component" value="Unassembled WGS sequence"/>
</dbReference>
<comment type="subunit">
    <text evidence="2">Homotetramer.</text>
</comment>
<dbReference type="CDD" id="cd03444">
    <property type="entry name" value="Thioesterase_II_repeat1"/>
    <property type="match status" value="1"/>
</dbReference>
<dbReference type="GO" id="GO:0005829">
    <property type="term" value="C:cytosol"/>
    <property type="evidence" value="ECO:0007669"/>
    <property type="project" value="TreeGrafter"/>
</dbReference>
<dbReference type="GO" id="GO:0006637">
    <property type="term" value="P:acyl-CoA metabolic process"/>
    <property type="evidence" value="ECO:0007669"/>
    <property type="project" value="InterPro"/>
</dbReference>
<sequence>MSFLWQRIKRIAMEVRLMENITHTLLEELVELLSLEPLEDNIFRGQSQDLGFGRVYGGQVIGQALAAARQTVREDRYVHSLHSYFLKEGDTRMPIIYNVECISNGRSFDTRQVSAIQKGRLIFTLTASFHKKEDGFDHQDKMPITDSPEVLIDEDERCLKFPDVMPEHIRKESLCKSPIEIRQVEPKNPYLPEIRAPINKIWFRSAGKLLDNQDIHTYLLAYASDFQLLSTTLFPHEASVVQSNMQVASLDHAMWFHRDFRMDDWLLYAVDSPSASGARGLVRGQIFNQQGFLVASIMQEGLIRKN</sequence>
<accession>A0AA90ST64</accession>
<dbReference type="EC" id="3.1.2.20" evidence="5"/>
<reference evidence="11 12" key="1">
    <citation type="journal article" date="2023" name="bioRxiv">
        <title>An intranuclear bacterial parasite of deep-sea mussels expresses apoptosis inhibitors acquired from its host.</title>
        <authorList>
            <person name="Gonzalez Porras M.A."/>
            <person name="Assie A."/>
            <person name="Tietjen M."/>
            <person name="Violette M."/>
            <person name="Kleiner M."/>
            <person name="Gruber-Vodicka H."/>
            <person name="Dubilier N."/>
            <person name="Leisch N."/>
        </authorList>
    </citation>
    <scope>NUCLEOTIDE SEQUENCE [LARGE SCALE GENOMIC DNA]</scope>
    <source>
        <strain evidence="11">IAP13</strain>
    </source>
</reference>
<feature type="domain" description="Acyl-CoA thioesterase-like N-terminal HotDog" evidence="10">
    <location>
        <begin position="52"/>
        <end position="130"/>
    </location>
</feature>
<dbReference type="InterPro" id="IPR042171">
    <property type="entry name" value="Acyl-CoA_hotdog"/>
</dbReference>
<keyword evidence="4" id="KW-0443">Lipid metabolism</keyword>
<protein>
    <recommendedName>
        <fullName evidence="7">Acyl-CoA thioesterase 2</fullName>
        <ecNumber evidence="5">3.1.2.20</ecNumber>
    </recommendedName>
    <alternativeName>
        <fullName evidence="8">Thioesterase II</fullName>
    </alternativeName>
</protein>
<gene>
    <name evidence="11" type="primary">tesB</name>
    <name evidence="11" type="ORF">QS748_08995</name>
</gene>
<dbReference type="Pfam" id="PF02551">
    <property type="entry name" value="Acyl_CoA_thio"/>
    <property type="match status" value="1"/>
</dbReference>
<evidence type="ECO:0000313" key="11">
    <source>
        <dbReference type="EMBL" id="MDP0589305.1"/>
    </source>
</evidence>
<keyword evidence="12" id="KW-1185">Reference proteome</keyword>
<evidence type="ECO:0000256" key="7">
    <source>
        <dbReference type="ARBA" id="ARBA00071120"/>
    </source>
</evidence>
<evidence type="ECO:0000256" key="8">
    <source>
        <dbReference type="ARBA" id="ARBA00079653"/>
    </source>
</evidence>
<evidence type="ECO:0000259" key="10">
    <source>
        <dbReference type="Pfam" id="PF13622"/>
    </source>
</evidence>
<dbReference type="EMBL" id="JASXSV010000012">
    <property type="protein sequence ID" value="MDP0589305.1"/>
    <property type="molecule type" value="Genomic_DNA"/>
</dbReference>
<feature type="domain" description="Acyl-CoA thioesterase 2 C-terminal" evidence="9">
    <location>
        <begin position="178"/>
        <end position="302"/>
    </location>
</feature>
<evidence type="ECO:0000256" key="3">
    <source>
        <dbReference type="ARBA" id="ARBA00022801"/>
    </source>
</evidence>
<dbReference type="PANTHER" id="PTHR11066">
    <property type="entry name" value="ACYL-COA THIOESTERASE"/>
    <property type="match status" value="1"/>
</dbReference>
<evidence type="ECO:0000256" key="4">
    <source>
        <dbReference type="ARBA" id="ARBA00023098"/>
    </source>
</evidence>
<dbReference type="Gene3D" id="2.40.160.210">
    <property type="entry name" value="Acyl-CoA thioesterase, double hotdog domain"/>
    <property type="match status" value="1"/>
</dbReference>
<evidence type="ECO:0000256" key="5">
    <source>
        <dbReference type="ARBA" id="ARBA00038894"/>
    </source>
</evidence>
<evidence type="ECO:0000256" key="6">
    <source>
        <dbReference type="ARBA" id="ARBA00050943"/>
    </source>
</evidence>
<dbReference type="AlphaFoldDB" id="A0AA90ST64"/>
<dbReference type="GO" id="GO:0009062">
    <property type="term" value="P:fatty acid catabolic process"/>
    <property type="evidence" value="ECO:0007669"/>
    <property type="project" value="TreeGrafter"/>
</dbReference>
<comment type="catalytic activity">
    <reaction evidence="6">
        <text>a fatty acyl-CoA + H2O = a fatty acid + CoA + H(+)</text>
        <dbReference type="Rhea" id="RHEA:16781"/>
        <dbReference type="ChEBI" id="CHEBI:15377"/>
        <dbReference type="ChEBI" id="CHEBI:15378"/>
        <dbReference type="ChEBI" id="CHEBI:28868"/>
        <dbReference type="ChEBI" id="CHEBI:57287"/>
        <dbReference type="ChEBI" id="CHEBI:77636"/>
        <dbReference type="EC" id="3.1.2.20"/>
    </reaction>
    <physiologicalReaction direction="left-to-right" evidence="6">
        <dbReference type="Rhea" id="RHEA:16782"/>
    </physiologicalReaction>
</comment>
<dbReference type="Pfam" id="PF13622">
    <property type="entry name" value="4HBT_3"/>
    <property type="match status" value="1"/>
</dbReference>
<dbReference type="InterPro" id="IPR025652">
    <property type="entry name" value="TesB_C"/>
</dbReference>
<dbReference type="InterPro" id="IPR029069">
    <property type="entry name" value="HotDog_dom_sf"/>
</dbReference>
<dbReference type="NCBIfam" id="TIGR00189">
    <property type="entry name" value="tesB"/>
    <property type="match status" value="1"/>
</dbReference>
<dbReference type="CDD" id="cd03445">
    <property type="entry name" value="Thioesterase_II_repeat2"/>
    <property type="match status" value="1"/>
</dbReference>
<dbReference type="InterPro" id="IPR003703">
    <property type="entry name" value="Acyl_CoA_thio"/>
</dbReference>
<dbReference type="SUPFAM" id="SSF54637">
    <property type="entry name" value="Thioesterase/thiol ester dehydrase-isomerase"/>
    <property type="match status" value="2"/>
</dbReference>
<name>A0AA90ST64_9GAMM</name>
<evidence type="ECO:0000259" key="9">
    <source>
        <dbReference type="Pfam" id="PF02551"/>
    </source>
</evidence>
<dbReference type="GO" id="GO:0047617">
    <property type="term" value="F:fatty acyl-CoA hydrolase activity"/>
    <property type="evidence" value="ECO:0007669"/>
    <property type="project" value="UniProtKB-EC"/>
</dbReference>
<keyword evidence="3" id="KW-0378">Hydrolase</keyword>
<comment type="similarity">
    <text evidence="1">Belongs to the C/M/P thioester hydrolase family.</text>
</comment>
<comment type="caution">
    <text evidence="11">The sequence shown here is derived from an EMBL/GenBank/DDBJ whole genome shotgun (WGS) entry which is preliminary data.</text>
</comment>
<evidence type="ECO:0000313" key="12">
    <source>
        <dbReference type="Proteomes" id="UP001178148"/>
    </source>
</evidence>
<dbReference type="FunFam" id="2.40.160.210:FF:000001">
    <property type="entry name" value="Acyl-CoA thioesterase II"/>
    <property type="match status" value="1"/>
</dbReference>